<comment type="caution">
    <text evidence="2">The sequence shown here is derived from an EMBL/GenBank/DDBJ whole genome shotgun (WGS) entry which is preliminary data.</text>
</comment>
<evidence type="ECO:0000313" key="2">
    <source>
        <dbReference type="EMBL" id="OCX74952.1"/>
    </source>
</evidence>
<organism evidence="2 4">
    <name type="scientific">Acidithiobacillus thiooxidans</name>
    <name type="common">Thiobacillus thiooxidans</name>
    <dbReference type="NCBI Taxonomy" id="930"/>
    <lineage>
        <taxon>Bacteria</taxon>
        <taxon>Pseudomonadati</taxon>
        <taxon>Pseudomonadota</taxon>
        <taxon>Acidithiobacillia</taxon>
        <taxon>Acidithiobacillales</taxon>
        <taxon>Acidithiobacillaceae</taxon>
        <taxon>Acidithiobacillus</taxon>
    </lineage>
</organism>
<dbReference type="RefSeq" id="WP_024893731.1">
    <property type="nucleotide sequence ID" value="NZ_JAAOMO010000036.1"/>
</dbReference>
<dbReference type="EMBL" id="LWRY01000025">
    <property type="protein sequence ID" value="OCX74952.1"/>
    <property type="molecule type" value="Genomic_DNA"/>
</dbReference>
<dbReference type="STRING" id="930.GCA_002079865_02097"/>
<protein>
    <submittedName>
        <fullName evidence="2">Uncharacterized protein</fullName>
    </submittedName>
</protein>
<keyword evidence="4" id="KW-1185">Reference proteome</keyword>
<evidence type="ECO:0000313" key="1">
    <source>
        <dbReference type="EMBL" id="OCX73555.1"/>
    </source>
</evidence>
<dbReference type="EMBL" id="LWSA01000102">
    <property type="protein sequence ID" value="OCX73555.1"/>
    <property type="molecule type" value="Genomic_DNA"/>
</dbReference>
<reference evidence="2 3" key="1">
    <citation type="journal article" date="2016" name="Int. J. Mol. Sci.">
        <title>Comparative genomics of the extreme acidophile Acidithiobacillus thiooxidans reveals intraspecific divergence and niche adaptation.</title>
        <authorList>
            <person name="Zhang X."/>
            <person name="Feng X."/>
            <person name="Tao J."/>
            <person name="Ma L."/>
            <person name="Xiao Y."/>
            <person name="Liang Y."/>
            <person name="Liu X."/>
            <person name="Yin H."/>
        </authorList>
    </citation>
    <scope>NUCLEOTIDE SEQUENCE [LARGE SCALE GENOMIC DNA]</scope>
    <source>
        <strain evidence="1 3">A02</strain>
        <strain evidence="2">DXS-W</strain>
    </source>
</reference>
<evidence type="ECO:0000313" key="3">
    <source>
        <dbReference type="Proteomes" id="UP000094893"/>
    </source>
</evidence>
<accession>A0A1C2JL90</accession>
<sequence length="155" mass="17146">MDYRKAAWELAQNGQIDEAITAWTLAQRNGDTSAVLRENLELAQAWLSGTPKDGFLRKDGDTRLLDHLLHLQKEIGNQDDLDIAIQAALNEWRISPNSNLYDWTLNQIRSGVGSPAKILVLSAIGEYLEQSVEKACSAQLVLPSAKNGTTLRSKC</sequence>
<dbReference type="Proteomes" id="UP000094893">
    <property type="component" value="Unassembled WGS sequence"/>
</dbReference>
<evidence type="ECO:0000313" key="4">
    <source>
        <dbReference type="Proteomes" id="UP000095008"/>
    </source>
</evidence>
<gene>
    <name evidence="2" type="ORF">A6M23_04245</name>
    <name evidence="1" type="ORF">A6P07_08415</name>
</gene>
<dbReference type="AlphaFoldDB" id="A0A1C2JL90"/>
<dbReference type="Proteomes" id="UP000095008">
    <property type="component" value="Unassembled WGS sequence"/>
</dbReference>
<proteinExistence type="predicted"/>
<name>A0A1C2JL90_ACITH</name>